<dbReference type="InterPro" id="IPR021799">
    <property type="entry name" value="PIN-like_prokaryotic"/>
</dbReference>
<reference evidence="1 2" key="1">
    <citation type="journal article" date="2016" name="Nat. Commun.">
        <title>Thousands of microbial genomes shed light on interconnected biogeochemical processes in an aquifer system.</title>
        <authorList>
            <person name="Anantharaman K."/>
            <person name="Brown C.T."/>
            <person name="Hug L.A."/>
            <person name="Sharon I."/>
            <person name="Castelle C.J."/>
            <person name="Probst A.J."/>
            <person name="Thomas B.C."/>
            <person name="Singh A."/>
            <person name="Wilkins M.J."/>
            <person name="Karaoz U."/>
            <person name="Brodie E.L."/>
            <person name="Williams K.H."/>
            <person name="Hubbard S.S."/>
            <person name="Banfield J.F."/>
        </authorList>
    </citation>
    <scope>NUCLEOTIDE SEQUENCE [LARGE SCALE GENOMIC DNA]</scope>
</reference>
<dbReference type="CDD" id="cd18685">
    <property type="entry name" value="PIN_VapC-like"/>
    <property type="match status" value="1"/>
</dbReference>
<sequence length="164" mass="18732">MKLLISDANILIDMEEGGLIEAMFKLPETFAVPNVLFMEELVEHHPELPGHGLQVLELGELAVADTYRLRQQYRRPSLNDLFAMALAKQEACPLLTGDMNLRETAVQENVELRGTLWLIERMVAEDIITVEQAAEAYERMRAASRRLPWTEVAKQLKQFGNKIR</sequence>
<proteinExistence type="predicted"/>
<accession>A0A1F6T8S6</accession>
<dbReference type="InterPro" id="IPR029060">
    <property type="entry name" value="PIN-like_dom_sf"/>
</dbReference>
<dbReference type="AlphaFoldDB" id="A0A1F6T8S6"/>
<comment type="caution">
    <text evidence="1">The sequence shown here is derived from an EMBL/GenBank/DDBJ whole genome shotgun (WGS) entry which is preliminary data.</text>
</comment>
<organism evidence="1 2">
    <name type="scientific">Candidatus Muproteobacteria bacterium RBG_16_62_13</name>
    <dbReference type="NCBI Taxonomy" id="1817756"/>
    <lineage>
        <taxon>Bacteria</taxon>
        <taxon>Pseudomonadati</taxon>
        <taxon>Pseudomonadota</taxon>
        <taxon>Candidatus Muproteobacteria</taxon>
    </lineage>
</organism>
<protein>
    <submittedName>
        <fullName evidence="1">DUF3368 domain-containing protein</fullName>
    </submittedName>
</protein>
<evidence type="ECO:0000313" key="1">
    <source>
        <dbReference type="EMBL" id="OGI41547.1"/>
    </source>
</evidence>
<gene>
    <name evidence="1" type="ORF">A2140_05415</name>
</gene>
<name>A0A1F6T8S6_9PROT</name>
<dbReference type="SUPFAM" id="SSF88723">
    <property type="entry name" value="PIN domain-like"/>
    <property type="match status" value="1"/>
</dbReference>
<dbReference type="STRING" id="1817756.A2140_05415"/>
<dbReference type="Proteomes" id="UP000178379">
    <property type="component" value="Unassembled WGS sequence"/>
</dbReference>
<dbReference type="EMBL" id="MFSQ01000007">
    <property type="protein sequence ID" value="OGI41547.1"/>
    <property type="molecule type" value="Genomic_DNA"/>
</dbReference>
<evidence type="ECO:0000313" key="2">
    <source>
        <dbReference type="Proteomes" id="UP000178379"/>
    </source>
</evidence>
<dbReference type="Pfam" id="PF11848">
    <property type="entry name" value="DUF3368"/>
    <property type="match status" value="1"/>
</dbReference>